<accession>A0AAN6SV28</accession>
<sequence>MTRQYFCWKVCLTFRCGCSEYTPTAHLCGPDREGCNNWLTYKRTDKDCDEHRGVGWGLEMSQSQSQSHEGSSSRSLPKDQKEVQGEEPYQRGQEGRELREGGEGKEGEGAWEGYYARRRA</sequence>
<protein>
    <submittedName>
        <fullName evidence="2">Uncharacterized protein</fullName>
    </submittedName>
</protein>
<organism evidence="2 3">
    <name type="scientific">Parachaetomium inaequale</name>
    <dbReference type="NCBI Taxonomy" id="2588326"/>
    <lineage>
        <taxon>Eukaryota</taxon>
        <taxon>Fungi</taxon>
        <taxon>Dikarya</taxon>
        <taxon>Ascomycota</taxon>
        <taxon>Pezizomycotina</taxon>
        <taxon>Sordariomycetes</taxon>
        <taxon>Sordariomycetidae</taxon>
        <taxon>Sordariales</taxon>
        <taxon>Chaetomiaceae</taxon>
        <taxon>Parachaetomium</taxon>
    </lineage>
</organism>
<dbReference type="Proteomes" id="UP001303115">
    <property type="component" value="Unassembled WGS sequence"/>
</dbReference>
<reference evidence="3" key="1">
    <citation type="journal article" date="2023" name="Mol. Phylogenet. Evol.">
        <title>Genome-scale phylogeny and comparative genomics of the fungal order Sordariales.</title>
        <authorList>
            <person name="Hensen N."/>
            <person name="Bonometti L."/>
            <person name="Westerberg I."/>
            <person name="Brannstrom I.O."/>
            <person name="Guillou S."/>
            <person name="Cros-Aarteil S."/>
            <person name="Calhoun S."/>
            <person name="Haridas S."/>
            <person name="Kuo A."/>
            <person name="Mondo S."/>
            <person name="Pangilinan J."/>
            <person name="Riley R."/>
            <person name="LaButti K."/>
            <person name="Andreopoulos B."/>
            <person name="Lipzen A."/>
            <person name="Chen C."/>
            <person name="Yan M."/>
            <person name="Daum C."/>
            <person name="Ng V."/>
            <person name="Clum A."/>
            <person name="Steindorff A."/>
            <person name="Ohm R.A."/>
            <person name="Martin F."/>
            <person name="Silar P."/>
            <person name="Natvig D.O."/>
            <person name="Lalanne C."/>
            <person name="Gautier V."/>
            <person name="Ament-Velasquez S.L."/>
            <person name="Kruys A."/>
            <person name="Hutchinson M.I."/>
            <person name="Powell A.J."/>
            <person name="Barry K."/>
            <person name="Miller A.N."/>
            <person name="Grigoriev I.V."/>
            <person name="Debuchy R."/>
            <person name="Gladieux P."/>
            <person name="Hiltunen Thoren M."/>
            <person name="Johannesson H."/>
        </authorList>
    </citation>
    <scope>NUCLEOTIDE SEQUENCE [LARGE SCALE GENOMIC DNA]</scope>
    <source>
        <strain evidence="3">CBS 284.82</strain>
    </source>
</reference>
<evidence type="ECO:0000313" key="3">
    <source>
        <dbReference type="Proteomes" id="UP001303115"/>
    </source>
</evidence>
<name>A0AAN6SV28_9PEZI</name>
<keyword evidence="3" id="KW-1185">Reference proteome</keyword>
<evidence type="ECO:0000256" key="1">
    <source>
        <dbReference type="SAM" id="MobiDB-lite"/>
    </source>
</evidence>
<dbReference type="AlphaFoldDB" id="A0AAN6SV28"/>
<comment type="caution">
    <text evidence="2">The sequence shown here is derived from an EMBL/GenBank/DDBJ whole genome shotgun (WGS) entry which is preliminary data.</text>
</comment>
<feature type="compositionally biased region" description="Low complexity" evidence="1">
    <location>
        <begin position="61"/>
        <end position="75"/>
    </location>
</feature>
<gene>
    <name evidence="2" type="ORF">C8A01DRAFT_32467</name>
</gene>
<dbReference type="EMBL" id="MU854328">
    <property type="protein sequence ID" value="KAK4043340.1"/>
    <property type="molecule type" value="Genomic_DNA"/>
</dbReference>
<feature type="compositionally biased region" description="Basic and acidic residues" evidence="1">
    <location>
        <begin position="93"/>
        <end position="108"/>
    </location>
</feature>
<proteinExistence type="predicted"/>
<evidence type="ECO:0000313" key="2">
    <source>
        <dbReference type="EMBL" id="KAK4043340.1"/>
    </source>
</evidence>
<feature type="region of interest" description="Disordered" evidence="1">
    <location>
        <begin position="59"/>
        <end position="120"/>
    </location>
</feature>